<proteinExistence type="predicted"/>
<evidence type="ECO:0000313" key="2">
    <source>
        <dbReference type="Proteomes" id="UP000619355"/>
    </source>
</evidence>
<dbReference type="AlphaFoldDB" id="A0A919C5D9"/>
<protein>
    <submittedName>
        <fullName evidence="1">Uncharacterized protein</fullName>
    </submittedName>
</protein>
<organism evidence="1 2">
    <name type="scientific">Streptomyces capoamus</name>
    <dbReference type="NCBI Taxonomy" id="68183"/>
    <lineage>
        <taxon>Bacteria</taxon>
        <taxon>Bacillati</taxon>
        <taxon>Actinomycetota</taxon>
        <taxon>Actinomycetes</taxon>
        <taxon>Kitasatosporales</taxon>
        <taxon>Streptomycetaceae</taxon>
        <taxon>Streptomyces</taxon>
    </lineage>
</organism>
<evidence type="ECO:0000313" key="1">
    <source>
        <dbReference type="EMBL" id="GHG43626.1"/>
    </source>
</evidence>
<dbReference type="Proteomes" id="UP000619355">
    <property type="component" value="Unassembled WGS sequence"/>
</dbReference>
<reference evidence="2" key="1">
    <citation type="journal article" date="2019" name="Int. J. Syst. Evol. Microbiol.">
        <title>The Global Catalogue of Microorganisms (GCM) 10K type strain sequencing project: providing services to taxonomists for standard genome sequencing and annotation.</title>
        <authorList>
            <consortium name="The Broad Institute Genomics Platform"/>
            <consortium name="The Broad Institute Genome Sequencing Center for Infectious Disease"/>
            <person name="Wu L."/>
            <person name="Ma J."/>
        </authorList>
    </citation>
    <scope>NUCLEOTIDE SEQUENCE [LARGE SCALE GENOMIC DNA]</scope>
    <source>
        <strain evidence="2">JCM 4253</strain>
    </source>
</reference>
<gene>
    <name evidence="1" type="ORF">GCM10018980_20540</name>
</gene>
<keyword evidence="2" id="KW-1185">Reference proteome</keyword>
<dbReference type="EMBL" id="BNBF01000005">
    <property type="protein sequence ID" value="GHG43626.1"/>
    <property type="molecule type" value="Genomic_DNA"/>
</dbReference>
<accession>A0A919C5D9</accession>
<name>A0A919C5D9_9ACTN</name>
<comment type="caution">
    <text evidence="1">The sequence shown here is derived from an EMBL/GenBank/DDBJ whole genome shotgun (WGS) entry which is preliminary data.</text>
</comment>
<sequence>MQAGGVLNGVSSTRAEPYTRKAPGTCKVYGGGEAVRIEHSLYFEDD</sequence>